<evidence type="ECO:0000256" key="6">
    <source>
        <dbReference type="SAM" id="Coils"/>
    </source>
</evidence>
<dbReference type="PANTHER" id="PTHR47447:SF17">
    <property type="entry name" value="OS12G0638900 PROTEIN"/>
    <property type="match status" value="1"/>
</dbReference>
<feature type="coiled-coil region" evidence="6">
    <location>
        <begin position="1076"/>
        <end position="1159"/>
    </location>
</feature>
<comment type="function">
    <text evidence="3">Regulates mitochondrial small subunit maturation by controlling 15S rRNA 5'-end processing. Localizes to the 5' precursor of the 15S rRNA in a position that is subsequently occupied by mS47 in the mature yeast mtSSU. Uses structure and sequence-specific RNA recognition, binding to a single-stranded region of the precursor and specifically recognizing bases -6 to -1. The exchange of Ccm1 for mS47 is coupled to the irreversible removal of precursor rRNA that is accompanied by conformational changes of the mitoribosomal proteins uS5m and mS26. These conformational changes signal completion of 5'-end rRNA processing through protection of the mature 5'-end of the 15S rRNA and stabilization of mS47. The removal of the 5' precursor together with the dissociation of Ccm1 may be catalyzed by the 5'-3' exoribonuclease Pet127. Involved in the specific removal of group I introns in mitochondrial encoded transcripts.</text>
</comment>
<sequence length="1284" mass="144672">MLASSSRNALSVARKRIPAASQSALKSSSSILESVISHRQQRHASTQQHNMSRREDGATPPPKGLRSQPWTFDQDASHPPQLSAYNLKLGRASDTRQSIYALRTVVDMKQNNIEPDIFTYNLLLETFAKMGAYEECWAIMDDMRGMEIQPTIQSYNYLIQSMQHCDHELVWDAFKQLQEVGLEPNSVTYMWMIRRYTVVKNLEMALLLLVEMEGRGLSPRIETAEDIILLATRSGTSRLAIDLAQNYEASSVRRLGTNVWVKCLLTATRYFYKDGVVLLWPKVVHTLNVTPDEGLCLEVLHTAGRHGLPDLAMDVLRTLKVIGAELKEYHFAPIIEAFCRTDHVKDALALLAVMRENRLDPTSETSHPIFLAVKTDSDAIDSAWDALEELHKEEKAIDITAINVIVQASVALGDLQRAFGTYQIFPELGVKPDADTYNFLLSGCIAARHRELGDRIVADMKDSGIKPDALTYERLIILCLTGQTYEDAFFYLEEMKAESFQPPIAVYEAIVRRCVSAGDPRYRLALDEMKEFNYEVSPRLDAFIENGGTVDLTGTAQIAISLKRTNEQPPRNRLKRTETDLSTVSEVPGPNSYNVIQASQLDDYKKGAFLEKASRFTKDKPSDVPGPGTYNPDVKPSNPTKGIVNVVKANANDRYAALQRKLEDLEKIHADGKRAYQTDLDRLKGELLRSQKSTADQAERLEKSKKQNDALEARLLEMKKATASEQAEIKDLRVKLRLTENERTQLSSKQGEASDAKKALQVLESKRRDDVRERDRRIAELEKAVASEKRKREVAETRVQELKGTVHGEVEEARANARQQEMRAMEAHVAAAEATASLKSALQEAEDREEELLSRLSDMQTLLSRVAEDYGRLASSSAPKAKYEALEYEHAGLQLRAFRLERKLGNSEGQVVELASLIRQTKDDNAMLQARLRDVGEHLEFYSSARKDALDVPESLDDSDNLVNEVLAAQSGIRRSKEALLDLYSTNIHLSYEACRFNTHTALRSFAASVEDLEQARQKAQQDASELESMKAFRDAFASDLAIIRTERDNIRGQLVDAMTSLEVSKANEGVLTKQLQALDSKIQENKAAHEQALKKERETTQRLATSVQKHKMAEEALRAEIEQLTTELTDAERYQEAYQNLVEEVEALAARNELAEDEAQRLSRFNAEILGHNNPAQRIMYLDRIRRELAETKQTLVMVSRDRDAINAHKDDLQHELDMYKSVAVPLESKTRTAMTRVERIPLAAQSTNVKSMERSWGDDTLKTNFGVPADDVDGEMTLDEIM</sequence>
<dbReference type="Pfam" id="PF09403">
    <property type="entry name" value="FadA"/>
    <property type="match status" value="1"/>
</dbReference>
<evidence type="ECO:0000259" key="8">
    <source>
        <dbReference type="Pfam" id="PF23276"/>
    </source>
</evidence>
<dbReference type="EMBL" id="SGPL01000198">
    <property type="protein sequence ID" value="THH15657.1"/>
    <property type="molecule type" value="Genomic_DNA"/>
</dbReference>
<dbReference type="PANTHER" id="PTHR47447">
    <property type="entry name" value="OS03G0856100 PROTEIN"/>
    <property type="match status" value="1"/>
</dbReference>
<feature type="coiled-coil region" evidence="6">
    <location>
        <begin position="1003"/>
        <end position="1030"/>
    </location>
</feature>
<comment type="caution">
    <text evidence="9">The sequence shown here is derived from an EMBL/GenBank/DDBJ whole genome shotgun (WGS) entry which is preliminary data.</text>
</comment>
<organism evidence="9 10">
    <name type="scientific">Bondarzewia mesenterica</name>
    <dbReference type="NCBI Taxonomy" id="1095465"/>
    <lineage>
        <taxon>Eukaryota</taxon>
        <taxon>Fungi</taxon>
        <taxon>Dikarya</taxon>
        <taxon>Basidiomycota</taxon>
        <taxon>Agaricomycotina</taxon>
        <taxon>Agaricomycetes</taxon>
        <taxon>Russulales</taxon>
        <taxon>Bondarzewiaceae</taxon>
        <taxon>Bondarzewia</taxon>
    </lineage>
</organism>
<feature type="repeat" description="PPR" evidence="5">
    <location>
        <begin position="327"/>
        <end position="361"/>
    </location>
</feature>
<evidence type="ECO:0000256" key="5">
    <source>
        <dbReference type="PROSITE-ProRule" id="PRU00708"/>
    </source>
</evidence>
<dbReference type="InterPro" id="IPR018543">
    <property type="entry name" value="Adhesion_FadA"/>
</dbReference>
<evidence type="ECO:0000256" key="3">
    <source>
        <dbReference type="ARBA" id="ARBA00044493"/>
    </source>
</evidence>
<feature type="region of interest" description="Disordered" evidence="7">
    <location>
        <begin position="1"/>
        <end position="77"/>
    </location>
</feature>
<name>A0A4S4LU99_9AGAM</name>
<dbReference type="Proteomes" id="UP000310158">
    <property type="component" value="Unassembled WGS sequence"/>
</dbReference>
<dbReference type="Pfam" id="PF23276">
    <property type="entry name" value="TPR_24"/>
    <property type="match status" value="1"/>
</dbReference>
<evidence type="ECO:0000256" key="7">
    <source>
        <dbReference type="SAM" id="MobiDB-lite"/>
    </source>
</evidence>
<dbReference type="InterPro" id="IPR002885">
    <property type="entry name" value="PPR_rpt"/>
</dbReference>
<keyword evidence="2" id="KW-0677">Repeat</keyword>
<evidence type="ECO:0000313" key="10">
    <source>
        <dbReference type="Proteomes" id="UP000310158"/>
    </source>
</evidence>
<dbReference type="PROSITE" id="PS51375">
    <property type="entry name" value="PPR"/>
    <property type="match status" value="4"/>
</dbReference>
<dbReference type="Gene3D" id="1.25.40.10">
    <property type="entry name" value="Tetratricopeptide repeat domain"/>
    <property type="match status" value="3"/>
</dbReference>
<keyword evidence="6" id="KW-0175">Coiled coil</keyword>
<dbReference type="NCBIfam" id="TIGR00756">
    <property type="entry name" value="PPR"/>
    <property type="match status" value="2"/>
</dbReference>
<feature type="coiled-coil region" evidence="6">
    <location>
        <begin position="648"/>
        <end position="805"/>
    </location>
</feature>
<reference evidence="9 10" key="1">
    <citation type="submission" date="2019-02" db="EMBL/GenBank/DDBJ databases">
        <title>Genome sequencing of the rare red list fungi Bondarzewia mesenterica.</title>
        <authorList>
            <person name="Buettner E."/>
            <person name="Kellner H."/>
        </authorList>
    </citation>
    <scope>NUCLEOTIDE SEQUENCE [LARGE SCALE GENOMIC DNA]</scope>
    <source>
        <strain evidence="9 10">DSM 108281</strain>
    </source>
</reference>
<comment type="similarity">
    <text evidence="1">Belongs to the CCM1 family.</text>
</comment>
<feature type="repeat" description="PPR" evidence="5">
    <location>
        <begin position="185"/>
        <end position="219"/>
    </location>
</feature>
<gene>
    <name evidence="9" type="ORF">EW146_g4850</name>
</gene>
<feature type="repeat" description="PPR" evidence="5">
    <location>
        <begin position="433"/>
        <end position="467"/>
    </location>
</feature>
<feature type="domain" description="Pentatricopeptide repeat-containing protein-mitochondrial" evidence="8">
    <location>
        <begin position="293"/>
        <end position="423"/>
    </location>
</feature>
<evidence type="ECO:0000313" key="9">
    <source>
        <dbReference type="EMBL" id="THH15657.1"/>
    </source>
</evidence>
<dbReference type="InterPro" id="IPR057027">
    <property type="entry name" value="TPR_mt"/>
</dbReference>
<feature type="coiled-coil region" evidence="6">
    <location>
        <begin position="831"/>
        <end position="862"/>
    </location>
</feature>
<dbReference type="Pfam" id="PF13812">
    <property type="entry name" value="PPR_3"/>
    <property type="match status" value="3"/>
</dbReference>
<evidence type="ECO:0000256" key="1">
    <source>
        <dbReference type="ARBA" id="ARBA00006192"/>
    </source>
</evidence>
<keyword evidence="10" id="KW-1185">Reference proteome</keyword>
<dbReference type="OrthoDB" id="185373at2759"/>
<dbReference type="InterPro" id="IPR011990">
    <property type="entry name" value="TPR-like_helical_dom_sf"/>
</dbReference>
<protein>
    <recommendedName>
        <fullName evidence="8">Pentatricopeptide repeat-containing protein-mitochondrial domain-containing protein</fullName>
    </recommendedName>
</protein>
<feature type="region of interest" description="Disordered" evidence="7">
    <location>
        <begin position="617"/>
        <end position="637"/>
    </location>
</feature>
<proteinExistence type="inferred from homology"/>
<accession>A0A4S4LU99</accession>
<comment type="subunit">
    <text evidence="4">Binds to mitochondrial small subunit 15S rRNA.</text>
</comment>
<evidence type="ECO:0000256" key="2">
    <source>
        <dbReference type="ARBA" id="ARBA00022737"/>
    </source>
</evidence>
<evidence type="ECO:0000256" key="4">
    <source>
        <dbReference type="ARBA" id="ARBA00044511"/>
    </source>
</evidence>
<feature type="repeat" description="PPR" evidence="5">
    <location>
        <begin position="116"/>
        <end position="150"/>
    </location>
</feature>
<feature type="compositionally biased region" description="Low complexity" evidence="7">
    <location>
        <begin position="19"/>
        <end position="37"/>
    </location>
</feature>